<keyword evidence="2" id="KW-1185">Reference proteome</keyword>
<organism evidence="1 2">
    <name type="scientific">Dryococelus australis</name>
    <dbReference type="NCBI Taxonomy" id="614101"/>
    <lineage>
        <taxon>Eukaryota</taxon>
        <taxon>Metazoa</taxon>
        <taxon>Ecdysozoa</taxon>
        <taxon>Arthropoda</taxon>
        <taxon>Hexapoda</taxon>
        <taxon>Insecta</taxon>
        <taxon>Pterygota</taxon>
        <taxon>Neoptera</taxon>
        <taxon>Polyneoptera</taxon>
        <taxon>Phasmatodea</taxon>
        <taxon>Verophasmatodea</taxon>
        <taxon>Anareolatae</taxon>
        <taxon>Phasmatidae</taxon>
        <taxon>Eurycanthinae</taxon>
        <taxon>Dryococelus</taxon>
    </lineage>
</organism>
<dbReference type="PANTHER" id="PTHR37162">
    <property type="entry name" value="HAT FAMILY DIMERISATION DOMAINCONTAINING PROTEIN-RELATED"/>
    <property type="match status" value="1"/>
</dbReference>
<dbReference type="EMBL" id="JARBHB010000005">
    <property type="protein sequence ID" value="KAJ8883547.1"/>
    <property type="molecule type" value="Genomic_DNA"/>
</dbReference>
<name>A0ABQ9HGV0_9NEOP</name>
<proteinExistence type="predicted"/>
<sequence>MFNMCRLGGCHFCSTLIVLEQWNPPKMYFCEMDHCTTGSKFQKLQKSDTELVIGAKSRTYMKKVNLNNERLKMFYADFTQRVCEYIAKKWPVKTKFLEHAGKKKKKKKKKVFPFIKFLVDQFPKVLTQEETESFSRFQLSFSFSNSDRIDEKWFEISKITDSSGIKKYSPLSKLMMTVLLIPHSNSPTKRIFSLVKKNKTEFRANMNTELLSALLVHKMLLISKKKYCHQATFTKQQLRDAKQATRLYNLSSASTSTQSSSTDTALTDKAVYNENL</sequence>
<evidence type="ECO:0000313" key="1">
    <source>
        <dbReference type="EMBL" id="KAJ8883547.1"/>
    </source>
</evidence>
<dbReference type="PANTHER" id="PTHR37162:SF10">
    <property type="entry name" value="DUF4371 DOMAIN-CONTAINING PROTEIN"/>
    <property type="match status" value="1"/>
</dbReference>
<comment type="caution">
    <text evidence="1">The sequence shown here is derived from an EMBL/GenBank/DDBJ whole genome shotgun (WGS) entry which is preliminary data.</text>
</comment>
<dbReference type="Proteomes" id="UP001159363">
    <property type="component" value="Chromosome 4"/>
</dbReference>
<evidence type="ECO:0000313" key="2">
    <source>
        <dbReference type="Proteomes" id="UP001159363"/>
    </source>
</evidence>
<protein>
    <recommendedName>
        <fullName evidence="3">HAT C-terminal dimerisation domain-containing protein</fullName>
    </recommendedName>
</protein>
<gene>
    <name evidence="1" type="ORF">PR048_015391</name>
</gene>
<accession>A0ABQ9HGV0</accession>
<reference evidence="1 2" key="1">
    <citation type="submission" date="2023-02" db="EMBL/GenBank/DDBJ databases">
        <title>LHISI_Scaffold_Assembly.</title>
        <authorList>
            <person name="Stuart O.P."/>
            <person name="Cleave R."/>
            <person name="Magrath M.J.L."/>
            <person name="Mikheyev A.S."/>
        </authorList>
    </citation>
    <scope>NUCLEOTIDE SEQUENCE [LARGE SCALE GENOMIC DNA]</scope>
    <source>
        <strain evidence="1">Daus_M_001</strain>
        <tissue evidence="1">Leg muscle</tissue>
    </source>
</reference>
<evidence type="ECO:0008006" key="3">
    <source>
        <dbReference type="Google" id="ProtNLM"/>
    </source>
</evidence>